<dbReference type="PANTHER" id="PTHR43180">
    <property type="entry name" value="3-OXOACYL-(ACYL-CARRIER-PROTEIN) REDUCTASE (AFU_ORTHOLOGUE AFUA_6G11210)"/>
    <property type="match status" value="1"/>
</dbReference>
<keyword evidence="4" id="KW-1185">Reference proteome</keyword>
<evidence type="ECO:0000256" key="1">
    <source>
        <dbReference type="ARBA" id="ARBA00006484"/>
    </source>
</evidence>
<dbReference type="Pfam" id="PF00106">
    <property type="entry name" value="adh_short"/>
    <property type="match status" value="1"/>
</dbReference>
<dbReference type="PRINTS" id="PR00081">
    <property type="entry name" value="GDHRDH"/>
</dbReference>
<evidence type="ECO:0000313" key="3">
    <source>
        <dbReference type="EMBL" id="POY72444.1"/>
    </source>
</evidence>
<dbReference type="GO" id="GO:0016491">
    <property type="term" value="F:oxidoreductase activity"/>
    <property type="evidence" value="ECO:0007669"/>
    <property type="project" value="UniProtKB-KW"/>
</dbReference>
<sequence>MPAPQSADPRTDESAYAALIQREAAHLRAAPPPEAKPLDVDDAVTYGADLRDKVVIVTGAGSGFGRAYSRKAGQFGAKLVLSDVRKELAQEVADEIVAAGGTATAVACDVTDWDAQLRMFRHAIDTYGVIDVVVANAGIGELANDRFLNLAPNEAGEPCKPGLVTLGPNLTGVAYTAKLAFFYLDKNPAKKGKALVVLGSMASFFGLAGGPIYCASKHAVLGLVRSLVFDGMAFGISVKYAVKRPPSLGATNIFNTVTSLLLAGIPLPTIDDVVAAMLAASTKPDTTGSAFVVDMKGILEVPLAAASTGPGGYYETFARRATGLIMFGKWLTDVVLAVAGAFSSRRR</sequence>
<name>A0A2S5B6N4_9BASI</name>
<dbReference type="PANTHER" id="PTHR43180:SF33">
    <property type="entry name" value="15-HYDROXYPROSTAGLANDIN DEHYDROGENASE [NAD(+)]-LIKE"/>
    <property type="match status" value="1"/>
</dbReference>
<dbReference type="Gene3D" id="3.40.50.720">
    <property type="entry name" value="NAD(P)-binding Rossmann-like Domain"/>
    <property type="match status" value="1"/>
</dbReference>
<reference evidence="3 4" key="1">
    <citation type="journal article" date="2018" name="Front. Microbiol.">
        <title>Prospects for Fungal Bioremediation of Acidic Radioactive Waste Sites: Characterization and Genome Sequence of Rhodotorula taiwanensis MD1149.</title>
        <authorList>
            <person name="Tkavc R."/>
            <person name="Matrosova V.Y."/>
            <person name="Grichenko O.E."/>
            <person name="Gostincar C."/>
            <person name="Volpe R.P."/>
            <person name="Klimenkova P."/>
            <person name="Gaidamakova E.K."/>
            <person name="Zhou C.E."/>
            <person name="Stewart B.J."/>
            <person name="Lyman M.G."/>
            <person name="Malfatti S.A."/>
            <person name="Rubinfeld B."/>
            <person name="Courtot M."/>
            <person name="Singh J."/>
            <person name="Dalgard C.L."/>
            <person name="Hamilton T."/>
            <person name="Frey K.G."/>
            <person name="Gunde-Cimerman N."/>
            <person name="Dugan L."/>
            <person name="Daly M.J."/>
        </authorList>
    </citation>
    <scope>NUCLEOTIDE SEQUENCE [LARGE SCALE GENOMIC DNA]</scope>
    <source>
        <strain evidence="3 4">MD1149</strain>
    </source>
</reference>
<evidence type="ECO:0000313" key="4">
    <source>
        <dbReference type="Proteomes" id="UP000237144"/>
    </source>
</evidence>
<dbReference type="Proteomes" id="UP000237144">
    <property type="component" value="Unassembled WGS sequence"/>
</dbReference>
<protein>
    <submittedName>
        <fullName evidence="3">Uncharacterized protein</fullName>
    </submittedName>
</protein>
<accession>A0A2S5B6N4</accession>
<keyword evidence="2" id="KW-0560">Oxidoreductase</keyword>
<comment type="similarity">
    <text evidence="1">Belongs to the short-chain dehydrogenases/reductases (SDR) family.</text>
</comment>
<comment type="caution">
    <text evidence="3">The sequence shown here is derived from an EMBL/GenBank/DDBJ whole genome shotgun (WGS) entry which is preliminary data.</text>
</comment>
<dbReference type="SUPFAM" id="SSF51735">
    <property type="entry name" value="NAD(P)-binding Rossmann-fold domains"/>
    <property type="match status" value="1"/>
</dbReference>
<gene>
    <name evidence="3" type="ORF">BMF94_4270</name>
</gene>
<dbReference type="OrthoDB" id="5371740at2759"/>
<proteinExistence type="inferred from homology"/>
<organism evidence="3 4">
    <name type="scientific">Rhodotorula taiwanensis</name>
    <dbReference type="NCBI Taxonomy" id="741276"/>
    <lineage>
        <taxon>Eukaryota</taxon>
        <taxon>Fungi</taxon>
        <taxon>Dikarya</taxon>
        <taxon>Basidiomycota</taxon>
        <taxon>Pucciniomycotina</taxon>
        <taxon>Microbotryomycetes</taxon>
        <taxon>Sporidiobolales</taxon>
        <taxon>Sporidiobolaceae</taxon>
        <taxon>Rhodotorula</taxon>
    </lineage>
</organism>
<dbReference type="InterPro" id="IPR002347">
    <property type="entry name" value="SDR_fam"/>
</dbReference>
<dbReference type="EMBL" id="PJQD01000048">
    <property type="protein sequence ID" value="POY72444.1"/>
    <property type="molecule type" value="Genomic_DNA"/>
</dbReference>
<dbReference type="InterPro" id="IPR036291">
    <property type="entry name" value="NAD(P)-bd_dom_sf"/>
</dbReference>
<dbReference type="STRING" id="741276.A0A2S5B6N4"/>
<evidence type="ECO:0000256" key="2">
    <source>
        <dbReference type="ARBA" id="ARBA00023002"/>
    </source>
</evidence>
<dbReference type="AlphaFoldDB" id="A0A2S5B6N4"/>